<dbReference type="GO" id="GO:0016491">
    <property type="term" value="F:oxidoreductase activity"/>
    <property type="evidence" value="ECO:0007669"/>
    <property type="project" value="UniProtKB-KW"/>
</dbReference>
<feature type="non-terminal residue" evidence="5">
    <location>
        <position position="730"/>
    </location>
</feature>
<dbReference type="Gene3D" id="3.10.20.440">
    <property type="entry name" value="2Fe-2S iron-sulphur cluster binding domain, sarcosine oxidase, alpha subunit, N-terminal domain"/>
    <property type="match status" value="1"/>
</dbReference>
<sequence length="730" mass="82182">MSNQNRTFSGGIIDRNKTINFIFNGKKYKGFQGDTLASALLANDIHLVGRSFKYHRPRGILTSGSEEPNALIQLGIGARTEPNIRATEIELYEGLEASSQNCWPSVDFDIGEANNLLSRFFPAGFYYKTFKWPPSLWMFYEHFIRKAAGLGKSPTAKNPDRYEQRFHYCDVMVIGGGVSGLTAALAAARTKCDVLLVDENPYFGGYLNDSDTSINGKNINDWIRIVLDELRSYDHVKLLKRTSAMGYYDYNYVTALEKVTNHHQELSKILPRERYWRIRSSKIILAQGAFERPLVFADNDRPGIMMASAGKKYLRRYGVLPGKSVVLFTNNDHAYLSAFEFVSKGAKVTVVDSRNQVSHEVIKKCEELKIGIHLSHSIIGTFGQKKINAVEIQKTEDEGKKLIGSSKRLDVDLVLMSGGWNPAVQLFSQSRGKLKYDYDINSFVPDQIVQDQKIIGCNNGNFDLSFNLENGFQSGLEVAKELGKETEVENPKFQGDENISFVSAQVEPYMIGKKEITKGSKHFIDFQNDVTAADIFLAQREGYISVEHTKRYTTTGMGTDQGKTSNVNALALMSHIHKKPVEEIGHTTFRPPFSPQTIGAIAGRSVDSLFDPVRKTSMHKWHEENGAVFEDVGQWKRPYYYPKKGEDIHKAVNRECKLVRKSLGILDASTLGKIDLQGPDTSKFLNMLYTNAWSKLEVGSCRYGLMCNEHGMIFDDGVTSRLGENHYHMT</sequence>
<dbReference type="InterPro" id="IPR027266">
    <property type="entry name" value="TrmE/GcvT-like"/>
</dbReference>
<feature type="domain" description="FAD/NAD(P)-binding" evidence="3">
    <location>
        <begin position="170"/>
        <end position="433"/>
    </location>
</feature>
<dbReference type="InterPro" id="IPR042204">
    <property type="entry name" value="2Fe-2S-bd_N"/>
</dbReference>
<dbReference type="InterPro" id="IPR023753">
    <property type="entry name" value="FAD/NAD-binding_dom"/>
</dbReference>
<proteinExistence type="predicted"/>
<dbReference type="PRINTS" id="PR00411">
    <property type="entry name" value="PNDRDTASEI"/>
</dbReference>
<dbReference type="InterPro" id="IPR051691">
    <property type="entry name" value="Metab_Enz_Cyan_OpOx_G3PDH"/>
</dbReference>
<dbReference type="Gene3D" id="1.10.10.1100">
    <property type="entry name" value="BFD-like [2Fe-2S]-binding domain"/>
    <property type="match status" value="1"/>
</dbReference>
<dbReference type="SUPFAM" id="SSF103025">
    <property type="entry name" value="Folate-binding domain"/>
    <property type="match status" value="1"/>
</dbReference>
<evidence type="ECO:0000256" key="1">
    <source>
        <dbReference type="ARBA" id="ARBA00023002"/>
    </source>
</evidence>
<dbReference type="Pfam" id="PF07992">
    <property type="entry name" value="Pyr_redox_2"/>
    <property type="match status" value="1"/>
</dbReference>
<dbReference type="EMBL" id="UINC01015213">
    <property type="protein sequence ID" value="SVA64221.1"/>
    <property type="molecule type" value="Genomic_DNA"/>
</dbReference>
<dbReference type="InterPro" id="IPR041117">
    <property type="entry name" value="SoxA_A3"/>
</dbReference>
<dbReference type="Gene3D" id="3.30.1360.120">
    <property type="entry name" value="Probable tRNA modification gtpase trme, domain 1"/>
    <property type="match status" value="1"/>
</dbReference>
<evidence type="ECO:0000313" key="5">
    <source>
        <dbReference type="EMBL" id="SVA64221.1"/>
    </source>
</evidence>
<dbReference type="Pfam" id="PF17806">
    <property type="entry name" value="SO_alpha_A3"/>
    <property type="match status" value="1"/>
</dbReference>
<reference evidence="5" key="1">
    <citation type="submission" date="2018-05" db="EMBL/GenBank/DDBJ databases">
        <authorList>
            <person name="Lanie J.A."/>
            <person name="Ng W.-L."/>
            <person name="Kazmierczak K.M."/>
            <person name="Andrzejewski T.M."/>
            <person name="Davidsen T.M."/>
            <person name="Wayne K.J."/>
            <person name="Tettelin H."/>
            <person name="Glass J.I."/>
            <person name="Rusch D."/>
            <person name="Podicherti R."/>
            <person name="Tsui H.-C.T."/>
            <person name="Winkler M.E."/>
        </authorList>
    </citation>
    <scope>NUCLEOTIDE SEQUENCE</scope>
</reference>
<feature type="domain" description="GCVT N-terminal" evidence="2">
    <location>
        <begin position="618"/>
        <end position="730"/>
    </location>
</feature>
<dbReference type="AlphaFoldDB" id="A0A381XIC1"/>
<evidence type="ECO:0000259" key="4">
    <source>
        <dbReference type="Pfam" id="PF17806"/>
    </source>
</evidence>
<gene>
    <name evidence="5" type="ORF">METZ01_LOCUS117075</name>
</gene>
<evidence type="ECO:0008006" key="6">
    <source>
        <dbReference type="Google" id="ProtNLM"/>
    </source>
</evidence>
<protein>
    <recommendedName>
        <fullName evidence="6">FAD/NAD(P)-binding domain-containing protein</fullName>
    </recommendedName>
</protein>
<evidence type="ECO:0000259" key="2">
    <source>
        <dbReference type="Pfam" id="PF01571"/>
    </source>
</evidence>
<dbReference type="Gene3D" id="3.50.50.60">
    <property type="entry name" value="FAD/NAD(P)-binding domain"/>
    <property type="match status" value="1"/>
</dbReference>
<dbReference type="PANTHER" id="PTHR42949">
    <property type="entry name" value="ANAEROBIC GLYCEROL-3-PHOSPHATE DEHYDROGENASE SUBUNIT B"/>
    <property type="match status" value="1"/>
</dbReference>
<dbReference type="PRINTS" id="PR00368">
    <property type="entry name" value="FADPNR"/>
</dbReference>
<dbReference type="InterPro" id="IPR036188">
    <property type="entry name" value="FAD/NAD-bd_sf"/>
</dbReference>
<dbReference type="SUPFAM" id="SSF51905">
    <property type="entry name" value="FAD/NAD(P)-binding domain"/>
    <property type="match status" value="1"/>
</dbReference>
<feature type="domain" description="SoxA A3" evidence="4">
    <location>
        <begin position="520"/>
        <end position="604"/>
    </location>
</feature>
<dbReference type="PANTHER" id="PTHR42949:SF3">
    <property type="entry name" value="ANAEROBIC GLYCEROL-3-PHOSPHATE DEHYDROGENASE SUBUNIT B"/>
    <property type="match status" value="1"/>
</dbReference>
<dbReference type="InterPro" id="IPR006222">
    <property type="entry name" value="GCVT_N"/>
</dbReference>
<dbReference type="InterPro" id="IPR041854">
    <property type="entry name" value="BFD-like_2Fe2S-bd_dom_sf"/>
</dbReference>
<organism evidence="5">
    <name type="scientific">marine metagenome</name>
    <dbReference type="NCBI Taxonomy" id="408172"/>
    <lineage>
        <taxon>unclassified sequences</taxon>
        <taxon>metagenomes</taxon>
        <taxon>ecological metagenomes</taxon>
    </lineage>
</organism>
<dbReference type="Pfam" id="PF13510">
    <property type="entry name" value="Fer2_4"/>
    <property type="match status" value="1"/>
</dbReference>
<dbReference type="Pfam" id="PF01571">
    <property type="entry name" value="GCV_T"/>
    <property type="match status" value="1"/>
</dbReference>
<accession>A0A381XIC1</accession>
<keyword evidence="1" id="KW-0560">Oxidoreductase</keyword>
<name>A0A381XIC1_9ZZZZ</name>
<evidence type="ECO:0000259" key="3">
    <source>
        <dbReference type="Pfam" id="PF07992"/>
    </source>
</evidence>